<dbReference type="InterPro" id="IPR045515">
    <property type="entry name" value="DUF6440"/>
</dbReference>
<organism evidence="2 3">
    <name type="scientific">Lawsonibacter faecis</name>
    <dbReference type="NCBI Taxonomy" id="2763052"/>
    <lineage>
        <taxon>Bacteria</taxon>
        <taxon>Bacillati</taxon>
        <taxon>Bacillota</taxon>
        <taxon>Clostridia</taxon>
        <taxon>Eubacteriales</taxon>
        <taxon>Oscillospiraceae</taxon>
        <taxon>Lawsonibacter</taxon>
    </lineage>
</organism>
<evidence type="ECO:0000313" key="2">
    <source>
        <dbReference type="EMBL" id="MBC5736739.1"/>
    </source>
</evidence>
<dbReference type="Proteomes" id="UP000607645">
    <property type="component" value="Unassembled WGS sequence"/>
</dbReference>
<feature type="domain" description="DUF6440" evidence="1">
    <location>
        <begin position="7"/>
        <end position="59"/>
    </location>
</feature>
<name>A0A8J6JL07_9FIRM</name>
<accession>A0A8J6JL07</accession>
<dbReference type="Pfam" id="PF20037">
    <property type="entry name" value="DUF6440"/>
    <property type="match status" value="1"/>
</dbReference>
<evidence type="ECO:0000259" key="1">
    <source>
        <dbReference type="Pfam" id="PF20037"/>
    </source>
</evidence>
<reference evidence="2" key="1">
    <citation type="submission" date="2020-08" db="EMBL/GenBank/DDBJ databases">
        <title>Genome public.</title>
        <authorList>
            <person name="Liu C."/>
            <person name="Sun Q."/>
        </authorList>
    </citation>
    <scope>NUCLEOTIDE SEQUENCE</scope>
    <source>
        <strain evidence="2">NSJ-52</strain>
    </source>
</reference>
<keyword evidence="3" id="KW-1185">Reference proteome</keyword>
<dbReference type="AlphaFoldDB" id="A0A8J6JL07"/>
<dbReference type="EMBL" id="JACOPQ010000004">
    <property type="protein sequence ID" value="MBC5736739.1"/>
    <property type="molecule type" value="Genomic_DNA"/>
</dbReference>
<gene>
    <name evidence="2" type="ORF">H8S62_06910</name>
</gene>
<sequence>MAKREKRFQVVLNESPAGGLGMATTIFLDTQTGVQYLQVVSGYGGGLTPLLDRDGRPVIWDLDHLEDER</sequence>
<comment type="caution">
    <text evidence="2">The sequence shown here is derived from an EMBL/GenBank/DDBJ whole genome shotgun (WGS) entry which is preliminary data.</text>
</comment>
<proteinExistence type="predicted"/>
<evidence type="ECO:0000313" key="3">
    <source>
        <dbReference type="Proteomes" id="UP000607645"/>
    </source>
</evidence>
<protein>
    <recommendedName>
        <fullName evidence="1">DUF6440 domain-containing protein</fullName>
    </recommendedName>
</protein>
<dbReference type="RefSeq" id="WP_173023892.1">
    <property type="nucleotide sequence ID" value="NZ_JACOPQ010000004.1"/>
</dbReference>